<accession>A0ACC2PEQ2</accession>
<keyword evidence="2" id="KW-1185">Reference proteome</keyword>
<sequence length="684" mass="78355">MKGIIHKIILPLSVLGAILLVGLTFYSPGLPPVTFCRDEPNNASFLWESDIPVWVNQLKSWQTVIPYEYHHFDFCTTEKVESPPKNLGQIILGDRKKFSAFNLKFLKNETWAVACIKNYTGGNEYDEGRLKSLRHGLELAYQHHWIVDNMPVTLCYQVQENYEYCALEFPMGCYMKDEGNCYGVQYAYPKRYYLFNHVDFVITYHSTSEQNWGQGTKENCGRITSIQVKPRSIAHTFVNDKVSGSDRGQYLEIPSEPLPQGKRITIAYTYSISFVMNDSIKWSSRWDYILKSMPEPHIQWYSILNSLAIALFFSAILARILSRTTNKVLAQDNQIESQKSVLKKPRWRLVEGDIFRPPGNGMMLSVFLGSGVQIFFMSLTTLGFARLGLFLPKNRESLLPRLLPCAIVSFVCFGFVAGYVSIRLYKSFGGKKWILNVLLTSMLSPGIIFSLFVIMNSVYQSTESSAAVPSITVINIMILWFGVSVPLTCVGAHLGLMEMDIEYPVYPNKIPREIPVQKLHTQVIPAAVIGGITPFGCVFIQLFFIMNSLWYTQVYNMFGSLFLVFLLLLITCSECTIIICYFHLCGEDYRWWWRSFFTSGFSAFYLLAYCIHFFYVKIDIEDAASTVLYFGYTAIMVFAFFLLTGSIGFFACFWFVRKIYGIPTVDDSEEFRKMETATEPEKTQ</sequence>
<evidence type="ECO:0000313" key="2">
    <source>
        <dbReference type="Proteomes" id="UP001239111"/>
    </source>
</evidence>
<proteinExistence type="predicted"/>
<reference evidence="1" key="1">
    <citation type="submission" date="2023-04" db="EMBL/GenBank/DDBJ databases">
        <title>A chromosome-level genome assembly of the parasitoid wasp Eretmocerus hayati.</title>
        <authorList>
            <person name="Zhong Y."/>
            <person name="Liu S."/>
            <person name="Liu Y."/>
        </authorList>
    </citation>
    <scope>NUCLEOTIDE SEQUENCE</scope>
    <source>
        <strain evidence="1">ZJU_SS_LIU_2023</strain>
    </source>
</reference>
<comment type="caution">
    <text evidence="1">The sequence shown here is derived from an EMBL/GenBank/DDBJ whole genome shotgun (WGS) entry which is preliminary data.</text>
</comment>
<gene>
    <name evidence="1" type="ORF">QAD02_016836</name>
</gene>
<evidence type="ECO:0000313" key="1">
    <source>
        <dbReference type="EMBL" id="KAJ8681049.1"/>
    </source>
</evidence>
<organism evidence="1 2">
    <name type="scientific">Eretmocerus hayati</name>
    <dbReference type="NCBI Taxonomy" id="131215"/>
    <lineage>
        <taxon>Eukaryota</taxon>
        <taxon>Metazoa</taxon>
        <taxon>Ecdysozoa</taxon>
        <taxon>Arthropoda</taxon>
        <taxon>Hexapoda</taxon>
        <taxon>Insecta</taxon>
        <taxon>Pterygota</taxon>
        <taxon>Neoptera</taxon>
        <taxon>Endopterygota</taxon>
        <taxon>Hymenoptera</taxon>
        <taxon>Apocrita</taxon>
        <taxon>Proctotrupomorpha</taxon>
        <taxon>Chalcidoidea</taxon>
        <taxon>Aphelinidae</taxon>
        <taxon>Aphelininae</taxon>
        <taxon>Eretmocerus</taxon>
    </lineage>
</organism>
<dbReference type="EMBL" id="CM056742">
    <property type="protein sequence ID" value="KAJ8681049.1"/>
    <property type="molecule type" value="Genomic_DNA"/>
</dbReference>
<name>A0ACC2PEQ2_9HYME</name>
<protein>
    <submittedName>
        <fullName evidence="1">Uncharacterized protein</fullName>
    </submittedName>
</protein>
<dbReference type="Proteomes" id="UP001239111">
    <property type="component" value="Chromosome 2"/>
</dbReference>